<sequence>MLRSTFRRTKFAGNSYYARLPRLQARIDYKTLFRRFARQSTINGVSHAALADNKKWKIFWIVAFFICLFAMLLQVAFLVRKFFERSKTVDLDLKFENAPFPSVTLCNLNPYKASAIANDADTKATMEAFQNIINSAGQHYGTAAVLASKTKPGGRSKRRVNGQDNRRYHQVYAQCYCEINKLSGERKKGSCFAAYKGKISLSFADNQLHNFHPSKCLCQLDSVSKSLWPCFPHGTWKQRLCTECRPELGHCPMRFYNGSQKTNKPRSEMDPCLCHNEYNHCIANNENNVIPEIVPSEDIETLDFMKKLEASHKEALQQATTTTTTQAPEIRQAMGFDNLKDEIAIHTQAKQNLMFTVGEKPLQDRIQLSQSKDELILKCSFNQQDCNIKEDFKLHYDPTYGNCYIFNWDRKKAVTAHRAGANYGLRILLYANVSEYLPTSESVGFRVTVHDKWSMPFPDAFGYSAPTGFMSSFGVRMKQFHRISPPHGRCLDGGEDSEGYIFKGFNYSVEGCHRSCTQQEVVRKCGCADPMYPIPKKAQSCSVNDPVARDCLRNTTQHLSKLIAEGNVPNCTCHQPCQEIAYAVSYSAARWPSGTNKLMECEITDDLCMEKYRKNAAMIQVFYEELNYETMTESPAYVFASLMADLGGVTGLWIGFSVVSLMEFVVLGFYCCDAWYAKRKASLQSSQMMTVNQEQKKRSVSSSVASKPMYKKTPSSSKSNSKHSILDDPEAKKPSLPPLVSESEKNDSSDSEGPLPRKYSHPYLPPGAELPCVCLYDKDGRMLKMKALCPEHGYMVRRGTGFSCSDGEGDDGEFDGMTNEGEWED</sequence>
<dbReference type="WBParaSite" id="JU765_v2.g17951.t1">
    <property type="protein sequence ID" value="JU765_v2.g17951.t1"/>
    <property type="gene ID" value="JU765_v2.g17951"/>
</dbReference>
<organism evidence="1 2">
    <name type="scientific">Panagrolaimus sp. JU765</name>
    <dbReference type="NCBI Taxonomy" id="591449"/>
    <lineage>
        <taxon>Eukaryota</taxon>
        <taxon>Metazoa</taxon>
        <taxon>Ecdysozoa</taxon>
        <taxon>Nematoda</taxon>
        <taxon>Chromadorea</taxon>
        <taxon>Rhabditida</taxon>
        <taxon>Tylenchina</taxon>
        <taxon>Panagrolaimomorpha</taxon>
        <taxon>Panagrolaimoidea</taxon>
        <taxon>Panagrolaimidae</taxon>
        <taxon>Panagrolaimus</taxon>
    </lineage>
</organism>
<name>A0AC34QNU7_9BILA</name>
<reference evidence="2" key="1">
    <citation type="submission" date="2022-11" db="UniProtKB">
        <authorList>
            <consortium name="WormBaseParasite"/>
        </authorList>
    </citation>
    <scope>IDENTIFICATION</scope>
</reference>
<proteinExistence type="predicted"/>
<dbReference type="Proteomes" id="UP000887576">
    <property type="component" value="Unplaced"/>
</dbReference>
<evidence type="ECO:0000313" key="2">
    <source>
        <dbReference type="WBParaSite" id="JU765_v2.g17951.t1"/>
    </source>
</evidence>
<accession>A0AC34QNU7</accession>
<evidence type="ECO:0000313" key="1">
    <source>
        <dbReference type="Proteomes" id="UP000887576"/>
    </source>
</evidence>
<protein>
    <submittedName>
        <fullName evidence="2">Degenerin</fullName>
    </submittedName>
</protein>